<reference evidence="10" key="1">
    <citation type="journal article" date="2019" name="Int. J. Syst. Evol. Microbiol.">
        <title>The Global Catalogue of Microorganisms (GCM) 10K type strain sequencing project: providing services to taxonomists for standard genome sequencing and annotation.</title>
        <authorList>
            <consortium name="The Broad Institute Genomics Platform"/>
            <consortium name="The Broad Institute Genome Sequencing Center for Infectious Disease"/>
            <person name="Wu L."/>
            <person name="Ma J."/>
        </authorList>
    </citation>
    <scope>NUCLEOTIDE SEQUENCE [LARGE SCALE GENOMIC DNA]</scope>
    <source>
        <strain evidence="10">KCTC 62164</strain>
    </source>
</reference>
<dbReference type="InterPro" id="IPR023575">
    <property type="entry name" value="Ribosomal_uS19_SF"/>
</dbReference>
<dbReference type="InterPro" id="IPR002222">
    <property type="entry name" value="Ribosomal_uS19"/>
</dbReference>
<comment type="similarity">
    <text evidence="1 7 8">Belongs to the universal ribosomal protein uS19 family.</text>
</comment>
<keyword evidence="3 7" id="KW-0694">RNA-binding</keyword>
<dbReference type="NCBIfam" id="TIGR01050">
    <property type="entry name" value="rpsS_bact"/>
    <property type="match status" value="1"/>
</dbReference>
<organism evidence="9 10">
    <name type="scientific">Kordiimonas pumila</name>
    <dbReference type="NCBI Taxonomy" id="2161677"/>
    <lineage>
        <taxon>Bacteria</taxon>
        <taxon>Pseudomonadati</taxon>
        <taxon>Pseudomonadota</taxon>
        <taxon>Alphaproteobacteria</taxon>
        <taxon>Kordiimonadales</taxon>
        <taxon>Kordiimonadaceae</taxon>
        <taxon>Kordiimonas</taxon>
    </lineage>
</organism>
<name>A0ABV7D8N9_9PROT</name>
<evidence type="ECO:0000313" key="10">
    <source>
        <dbReference type="Proteomes" id="UP001595444"/>
    </source>
</evidence>
<dbReference type="PIRSF" id="PIRSF002144">
    <property type="entry name" value="Ribosomal_S19"/>
    <property type="match status" value="1"/>
</dbReference>
<evidence type="ECO:0000256" key="8">
    <source>
        <dbReference type="RuleBase" id="RU003485"/>
    </source>
</evidence>
<keyword evidence="4 7" id="KW-0689">Ribosomal protein</keyword>
<dbReference type="HAMAP" id="MF_00531">
    <property type="entry name" value="Ribosomal_uS19"/>
    <property type="match status" value="1"/>
</dbReference>
<dbReference type="GO" id="GO:0005840">
    <property type="term" value="C:ribosome"/>
    <property type="evidence" value="ECO:0007669"/>
    <property type="project" value="UniProtKB-KW"/>
</dbReference>
<dbReference type="Pfam" id="PF00203">
    <property type="entry name" value="Ribosomal_S19"/>
    <property type="match status" value="1"/>
</dbReference>
<evidence type="ECO:0000313" key="9">
    <source>
        <dbReference type="EMBL" id="MFC3053353.1"/>
    </source>
</evidence>
<evidence type="ECO:0000256" key="6">
    <source>
        <dbReference type="ARBA" id="ARBA00035163"/>
    </source>
</evidence>
<dbReference type="EMBL" id="JBHRSL010000025">
    <property type="protein sequence ID" value="MFC3053353.1"/>
    <property type="molecule type" value="Genomic_DNA"/>
</dbReference>
<dbReference type="PANTHER" id="PTHR11880:SF8">
    <property type="entry name" value="SMALL RIBOSOMAL SUBUNIT PROTEIN US19M"/>
    <property type="match status" value="1"/>
</dbReference>
<protein>
    <recommendedName>
        <fullName evidence="6 7">Small ribosomal subunit protein uS19</fullName>
    </recommendedName>
</protein>
<gene>
    <name evidence="7 9" type="primary">rpsS</name>
    <name evidence="9" type="ORF">ACFOKA_15735</name>
</gene>
<dbReference type="Gene3D" id="3.30.860.10">
    <property type="entry name" value="30s Ribosomal Protein S19, Chain A"/>
    <property type="match status" value="1"/>
</dbReference>
<evidence type="ECO:0000256" key="5">
    <source>
        <dbReference type="ARBA" id="ARBA00023274"/>
    </source>
</evidence>
<evidence type="ECO:0000256" key="7">
    <source>
        <dbReference type="HAMAP-Rule" id="MF_00531"/>
    </source>
</evidence>
<evidence type="ECO:0000256" key="4">
    <source>
        <dbReference type="ARBA" id="ARBA00022980"/>
    </source>
</evidence>
<dbReference type="InterPro" id="IPR020934">
    <property type="entry name" value="Ribosomal_uS19_CS"/>
</dbReference>
<dbReference type="PROSITE" id="PS00323">
    <property type="entry name" value="RIBOSOMAL_S19"/>
    <property type="match status" value="1"/>
</dbReference>
<keyword evidence="2 7" id="KW-0699">rRNA-binding</keyword>
<accession>A0ABV7D8N9</accession>
<evidence type="ECO:0000256" key="2">
    <source>
        <dbReference type="ARBA" id="ARBA00022730"/>
    </source>
</evidence>
<comment type="function">
    <text evidence="7">Protein S19 forms a complex with S13 that binds strongly to the 16S ribosomal RNA.</text>
</comment>
<comment type="caution">
    <text evidence="9">The sequence shown here is derived from an EMBL/GenBank/DDBJ whole genome shotgun (WGS) entry which is preliminary data.</text>
</comment>
<dbReference type="Proteomes" id="UP001595444">
    <property type="component" value="Unassembled WGS sequence"/>
</dbReference>
<dbReference type="SUPFAM" id="SSF54570">
    <property type="entry name" value="Ribosomal protein S19"/>
    <property type="match status" value="1"/>
</dbReference>
<dbReference type="PANTHER" id="PTHR11880">
    <property type="entry name" value="RIBOSOMAL PROTEIN S19P FAMILY MEMBER"/>
    <property type="match status" value="1"/>
</dbReference>
<keyword evidence="10" id="KW-1185">Reference proteome</keyword>
<dbReference type="InterPro" id="IPR005732">
    <property type="entry name" value="Ribosomal_uS19_bac-type"/>
</dbReference>
<evidence type="ECO:0000256" key="1">
    <source>
        <dbReference type="ARBA" id="ARBA00007345"/>
    </source>
</evidence>
<proteinExistence type="inferred from homology"/>
<sequence>MARSVWKGPFVDMHLLKKVEAALESGKSSVVIQTWSRRSTILPNFVGLTFNVYNGQKFIPVYVSDDMVGHKLGEFAPTRTYYGHAADKKAKRK</sequence>
<dbReference type="PRINTS" id="PR00975">
    <property type="entry name" value="RIBOSOMALS19"/>
</dbReference>
<keyword evidence="5 7" id="KW-0687">Ribonucleoprotein</keyword>
<dbReference type="RefSeq" id="WP_194215685.1">
    <property type="nucleotide sequence ID" value="NZ_CP061205.1"/>
</dbReference>
<evidence type="ECO:0000256" key="3">
    <source>
        <dbReference type="ARBA" id="ARBA00022884"/>
    </source>
</evidence>